<organism evidence="2 3">
    <name type="scientific">Platanthera zijinensis</name>
    <dbReference type="NCBI Taxonomy" id="2320716"/>
    <lineage>
        <taxon>Eukaryota</taxon>
        <taxon>Viridiplantae</taxon>
        <taxon>Streptophyta</taxon>
        <taxon>Embryophyta</taxon>
        <taxon>Tracheophyta</taxon>
        <taxon>Spermatophyta</taxon>
        <taxon>Magnoliopsida</taxon>
        <taxon>Liliopsida</taxon>
        <taxon>Asparagales</taxon>
        <taxon>Orchidaceae</taxon>
        <taxon>Orchidoideae</taxon>
        <taxon>Orchideae</taxon>
        <taxon>Orchidinae</taxon>
        <taxon>Platanthera</taxon>
    </lineage>
</organism>
<evidence type="ECO:0000313" key="2">
    <source>
        <dbReference type="EMBL" id="KAK8948959.1"/>
    </source>
</evidence>
<accession>A0AAP0BS11</accession>
<reference evidence="2 3" key="1">
    <citation type="journal article" date="2022" name="Nat. Plants">
        <title>Genomes of leafy and leafless Platanthera orchids illuminate the evolution of mycoheterotrophy.</title>
        <authorList>
            <person name="Li M.H."/>
            <person name="Liu K.W."/>
            <person name="Li Z."/>
            <person name="Lu H.C."/>
            <person name="Ye Q.L."/>
            <person name="Zhang D."/>
            <person name="Wang J.Y."/>
            <person name="Li Y.F."/>
            <person name="Zhong Z.M."/>
            <person name="Liu X."/>
            <person name="Yu X."/>
            <person name="Liu D.K."/>
            <person name="Tu X.D."/>
            <person name="Liu B."/>
            <person name="Hao Y."/>
            <person name="Liao X.Y."/>
            <person name="Jiang Y.T."/>
            <person name="Sun W.H."/>
            <person name="Chen J."/>
            <person name="Chen Y.Q."/>
            <person name="Ai Y."/>
            <person name="Zhai J.W."/>
            <person name="Wu S.S."/>
            <person name="Zhou Z."/>
            <person name="Hsiao Y.Y."/>
            <person name="Wu W.L."/>
            <person name="Chen Y.Y."/>
            <person name="Lin Y.F."/>
            <person name="Hsu J.L."/>
            <person name="Li C.Y."/>
            <person name="Wang Z.W."/>
            <person name="Zhao X."/>
            <person name="Zhong W.Y."/>
            <person name="Ma X.K."/>
            <person name="Ma L."/>
            <person name="Huang J."/>
            <person name="Chen G.Z."/>
            <person name="Huang M.Z."/>
            <person name="Huang L."/>
            <person name="Peng D.H."/>
            <person name="Luo Y.B."/>
            <person name="Zou S.Q."/>
            <person name="Chen S.P."/>
            <person name="Lan S."/>
            <person name="Tsai W.C."/>
            <person name="Van de Peer Y."/>
            <person name="Liu Z.J."/>
        </authorList>
    </citation>
    <scope>NUCLEOTIDE SEQUENCE [LARGE SCALE GENOMIC DNA]</scope>
    <source>
        <strain evidence="2">Lor287</strain>
    </source>
</reference>
<keyword evidence="3" id="KW-1185">Reference proteome</keyword>
<protein>
    <recommendedName>
        <fullName evidence="1">25S rRNA (uridine-N(3))-methyltransferase BMT5-like domain-containing protein</fullName>
    </recommendedName>
</protein>
<dbReference type="GO" id="GO:0070475">
    <property type="term" value="P:rRNA base methylation"/>
    <property type="evidence" value="ECO:0007669"/>
    <property type="project" value="InterPro"/>
</dbReference>
<evidence type="ECO:0000259" key="1">
    <source>
        <dbReference type="Pfam" id="PF10354"/>
    </source>
</evidence>
<dbReference type="InterPro" id="IPR019446">
    <property type="entry name" value="BMT5-like"/>
</dbReference>
<dbReference type="EMBL" id="JBBWWQ010000004">
    <property type="protein sequence ID" value="KAK8948959.1"/>
    <property type="molecule type" value="Genomic_DNA"/>
</dbReference>
<name>A0AAP0BS11_9ASPA</name>
<proteinExistence type="predicted"/>
<comment type="caution">
    <text evidence="2">The sequence shown here is derived from an EMBL/GenBank/DDBJ whole genome shotgun (WGS) entry which is preliminary data.</text>
</comment>
<dbReference type="Proteomes" id="UP001418222">
    <property type="component" value="Unassembled WGS sequence"/>
</dbReference>
<dbReference type="AlphaFoldDB" id="A0AAP0BS11"/>
<dbReference type="GO" id="GO:0070042">
    <property type="term" value="F:rRNA (uridine-N3-)-methyltransferase activity"/>
    <property type="evidence" value="ECO:0007669"/>
    <property type="project" value="InterPro"/>
</dbReference>
<dbReference type="Pfam" id="PF10354">
    <property type="entry name" value="BMT5-like"/>
    <property type="match status" value="1"/>
</dbReference>
<evidence type="ECO:0000313" key="3">
    <source>
        <dbReference type="Proteomes" id="UP001418222"/>
    </source>
</evidence>
<sequence length="68" mass="8116">MRATIIHEVDARQMRVHPKLRRRKFDRIVYNFPHAGFKGPEDSTKIPYKLSLCYITVYFCNSNVLFLI</sequence>
<gene>
    <name evidence="2" type="ORF">KSP39_PZI005196</name>
</gene>
<feature type="domain" description="25S rRNA (uridine-N(3))-methyltransferase BMT5-like" evidence="1">
    <location>
        <begin position="3"/>
        <end position="52"/>
    </location>
</feature>